<feature type="non-terminal residue" evidence="2">
    <location>
        <position position="1"/>
    </location>
</feature>
<dbReference type="AlphaFoldDB" id="A0A5E4Q7R9"/>
<evidence type="ECO:0000256" key="1">
    <source>
        <dbReference type="SAM" id="MobiDB-lite"/>
    </source>
</evidence>
<organism evidence="2 3">
    <name type="scientific">Leptidea sinapis</name>
    <dbReference type="NCBI Taxonomy" id="189913"/>
    <lineage>
        <taxon>Eukaryota</taxon>
        <taxon>Metazoa</taxon>
        <taxon>Ecdysozoa</taxon>
        <taxon>Arthropoda</taxon>
        <taxon>Hexapoda</taxon>
        <taxon>Insecta</taxon>
        <taxon>Pterygota</taxon>
        <taxon>Neoptera</taxon>
        <taxon>Endopterygota</taxon>
        <taxon>Lepidoptera</taxon>
        <taxon>Glossata</taxon>
        <taxon>Ditrysia</taxon>
        <taxon>Papilionoidea</taxon>
        <taxon>Pieridae</taxon>
        <taxon>Dismorphiinae</taxon>
        <taxon>Leptidea</taxon>
    </lineage>
</organism>
<sequence length="59" mass="6413">EVLSDCRTDHLAELVPRGERSAAGGASSFETHETSTHTPATRLLTVSPCYTYNLSLLHL</sequence>
<feature type="region of interest" description="Disordered" evidence="1">
    <location>
        <begin position="15"/>
        <end position="38"/>
    </location>
</feature>
<accession>A0A5E4Q7R9</accession>
<gene>
    <name evidence="2" type="ORF">LSINAPIS_LOCUS5572</name>
</gene>
<name>A0A5E4Q7R9_9NEOP</name>
<reference evidence="2 3" key="1">
    <citation type="submission" date="2017-07" db="EMBL/GenBank/DDBJ databases">
        <authorList>
            <person name="Talla V."/>
            <person name="Backstrom N."/>
        </authorList>
    </citation>
    <scope>NUCLEOTIDE SEQUENCE [LARGE SCALE GENOMIC DNA]</scope>
</reference>
<evidence type="ECO:0000313" key="3">
    <source>
        <dbReference type="Proteomes" id="UP000324832"/>
    </source>
</evidence>
<evidence type="ECO:0000313" key="2">
    <source>
        <dbReference type="EMBL" id="VVC93361.1"/>
    </source>
</evidence>
<protein>
    <submittedName>
        <fullName evidence="2">Uncharacterized protein</fullName>
    </submittedName>
</protein>
<proteinExistence type="predicted"/>
<dbReference type="EMBL" id="FZQP02001604">
    <property type="protein sequence ID" value="VVC93361.1"/>
    <property type="molecule type" value="Genomic_DNA"/>
</dbReference>
<keyword evidence="3" id="KW-1185">Reference proteome</keyword>
<dbReference type="Proteomes" id="UP000324832">
    <property type="component" value="Unassembled WGS sequence"/>
</dbReference>